<evidence type="ECO:0000313" key="3">
    <source>
        <dbReference type="Proteomes" id="UP000284322"/>
    </source>
</evidence>
<dbReference type="CDD" id="cd00636">
    <property type="entry name" value="TroA-like"/>
    <property type="match status" value="1"/>
</dbReference>
<dbReference type="Proteomes" id="UP000284322">
    <property type="component" value="Unassembled WGS sequence"/>
</dbReference>
<evidence type="ECO:0000313" key="2">
    <source>
        <dbReference type="EMBL" id="RJX69954.1"/>
    </source>
</evidence>
<dbReference type="PANTHER" id="PTHR30535:SF34">
    <property type="entry name" value="MOLYBDATE-BINDING PROTEIN MOLA"/>
    <property type="match status" value="1"/>
</dbReference>
<evidence type="ECO:0000259" key="1">
    <source>
        <dbReference type="Pfam" id="PF01497"/>
    </source>
</evidence>
<feature type="domain" description="Fe/B12 periplasmic-binding" evidence="1">
    <location>
        <begin position="18"/>
        <end position="212"/>
    </location>
</feature>
<dbReference type="AlphaFoldDB" id="A0A419R580"/>
<protein>
    <submittedName>
        <fullName evidence="2">Iron ABC transporter substrate-binding protein</fullName>
    </submittedName>
</protein>
<dbReference type="GO" id="GO:0071281">
    <property type="term" value="P:cellular response to iron ion"/>
    <property type="evidence" value="ECO:0007669"/>
    <property type="project" value="TreeGrafter"/>
</dbReference>
<dbReference type="PANTHER" id="PTHR30535">
    <property type="entry name" value="VITAMIN B12-BINDING PROTEIN"/>
    <property type="match status" value="1"/>
</dbReference>
<comment type="caution">
    <text evidence="2">The sequence shown here is derived from an EMBL/GenBank/DDBJ whole genome shotgun (WGS) entry which is preliminary data.</text>
</comment>
<keyword evidence="3" id="KW-1185">Reference proteome</keyword>
<gene>
    <name evidence="2" type="ORF">D6858_02825</name>
</gene>
<dbReference type="InterPro" id="IPR002491">
    <property type="entry name" value="ABC_transptr_periplasmic_BD"/>
</dbReference>
<name>A0A419R580_9SPHN</name>
<reference evidence="2 3" key="1">
    <citation type="submission" date="2018-09" db="EMBL/GenBank/DDBJ databases">
        <title>Altererythrobacter sp.Ery1 and Ery12, the genome sequencing of novel strains in genus Alterythrobacter.</title>
        <authorList>
            <person name="Cheng H."/>
            <person name="Wu Y.-H."/>
            <person name="Fang C."/>
            <person name="Xu X.-W."/>
        </authorList>
    </citation>
    <scope>NUCLEOTIDE SEQUENCE [LARGE SCALE GENOMIC DNA]</scope>
    <source>
        <strain evidence="2 3">Ery12</strain>
    </source>
</reference>
<dbReference type="InterPro" id="IPR050902">
    <property type="entry name" value="ABC_Transporter_SBP"/>
</dbReference>
<dbReference type="Gene3D" id="3.40.50.1980">
    <property type="entry name" value="Nitrogenase molybdenum iron protein domain"/>
    <property type="match status" value="2"/>
</dbReference>
<dbReference type="Pfam" id="PF01497">
    <property type="entry name" value="Peripla_BP_2"/>
    <property type="match status" value="1"/>
</dbReference>
<proteinExistence type="predicted"/>
<organism evidence="2 3">
    <name type="scientific">Tsuneonella suprasediminis</name>
    <dbReference type="NCBI Taxonomy" id="2306996"/>
    <lineage>
        <taxon>Bacteria</taxon>
        <taxon>Pseudomonadati</taxon>
        <taxon>Pseudomonadota</taxon>
        <taxon>Alphaproteobacteria</taxon>
        <taxon>Sphingomonadales</taxon>
        <taxon>Erythrobacteraceae</taxon>
        <taxon>Tsuneonella</taxon>
    </lineage>
</organism>
<dbReference type="OrthoDB" id="1632039at2"/>
<accession>A0A419R580</accession>
<dbReference type="SUPFAM" id="SSF53807">
    <property type="entry name" value="Helical backbone' metal receptor"/>
    <property type="match status" value="1"/>
</dbReference>
<sequence length="257" mass="27071">MAGCTAAAAPEPARHPTIVSLNPCTDAILAEVAEKDQVLALSHYSRDPQASSMDVSLARTYGTTGGTVEEVLALDPQVVVGGTYMQPATRAAFVRLGMRVETIDIASSVDDSIAQVRKLAALAGYPERGEALVRRIEAAVQRGRWDGPAVPAILWQLGGTVPGDSALVSQLMANAGLANQTAARGMGQAEYLSLERMLSDPPRVLLVAGDERGQHHPVLQDVPGMATVPFDPTLLYCAGPTIVRVADRLAAIRRAIS</sequence>
<dbReference type="EMBL" id="RAHJ01000011">
    <property type="protein sequence ID" value="RJX69954.1"/>
    <property type="molecule type" value="Genomic_DNA"/>
</dbReference>